<gene>
    <name evidence="4" type="ORF">ALC53_10054</name>
</gene>
<sequence length="182" mass="21215">MFLTNMLLKKAKSKHVLVLTQSVVTSHRLVRIRDRLADKLEFTSFDPLIQKVTKRKRGKWRIGERPAKSLDIEIGGRFPLILNKEHKVVLFPPGFQTVQDPPGVKHDPPSFSLFLFISRPLRLFVPFLRFLIEGATAKSRSLLMLQIQFLLSPDHCPQEKGEDRRDYILERESFFYLSRLCV</sequence>
<keyword evidence="3" id="KW-0687">Ribonucleoprotein</keyword>
<evidence type="ECO:0000313" key="4">
    <source>
        <dbReference type="EMBL" id="KYM79508.1"/>
    </source>
</evidence>
<evidence type="ECO:0000256" key="2">
    <source>
        <dbReference type="ARBA" id="ARBA00022980"/>
    </source>
</evidence>
<dbReference type="STRING" id="520822.A0A151I1S8"/>
<evidence type="ECO:0000256" key="1">
    <source>
        <dbReference type="ARBA" id="ARBA00007596"/>
    </source>
</evidence>
<keyword evidence="2 4" id="KW-0689">Ribosomal protein</keyword>
<dbReference type="InterPro" id="IPR038584">
    <property type="entry name" value="Ribosomal_bL33_sf"/>
</dbReference>
<name>A0A151I1S8_9HYME</name>
<comment type="similarity">
    <text evidence="1">Belongs to the bacterial ribosomal protein bL33 family.</text>
</comment>
<dbReference type="Gene3D" id="2.20.28.120">
    <property type="entry name" value="Ribosomal protein L33"/>
    <property type="match status" value="1"/>
</dbReference>
<accession>A0A151I1S8</accession>
<evidence type="ECO:0000313" key="5">
    <source>
        <dbReference type="Proteomes" id="UP000078540"/>
    </source>
</evidence>
<protein>
    <submittedName>
        <fullName evidence="4">39S ribosomal protein L33, mitochondrial</fullName>
    </submittedName>
</protein>
<dbReference type="GO" id="GO:0005840">
    <property type="term" value="C:ribosome"/>
    <property type="evidence" value="ECO:0007669"/>
    <property type="project" value="UniProtKB-KW"/>
</dbReference>
<dbReference type="Proteomes" id="UP000078540">
    <property type="component" value="Unassembled WGS sequence"/>
</dbReference>
<keyword evidence="5" id="KW-1185">Reference proteome</keyword>
<proteinExistence type="inferred from homology"/>
<organism evidence="4 5">
    <name type="scientific">Atta colombica</name>
    <dbReference type="NCBI Taxonomy" id="520822"/>
    <lineage>
        <taxon>Eukaryota</taxon>
        <taxon>Metazoa</taxon>
        <taxon>Ecdysozoa</taxon>
        <taxon>Arthropoda</taxon>
        <taxon>Hexapoda</taxon>
        <taxon>Insecta</taxon>
        <taxon>Pterygota</taxon>
        <taxon>Neoptera</taxon>
        <taxon>Endopterygota</taxon>
        <taxon>Hymenoptera</taxon>
        <taxon>Apocrita</taxon>
        <taxon>Aculeata</taxon>
        <taxon>Formicoidea</taxon>
        <taxon>Formicidae</taxon>
        <taxon>Myrmicinae</taxon>
        <taxon>Atta</taxon>
    </lineage>
</organism>
<dbReference type="GO" id="GO:1990904">
    <property type="term" value="C:ribonucleoprotein complex"/>
    <property type="evidence" value="ECO:0007669"/>
    <property type="project" value="UniProtKB-KW"/>
</dbReference>
<evidence type="ECO:0000256" key="3">
    <source>
        <dbReference type="ARBA" id="ARBA00023274"/>
    </source>
</evidence>
<dbReference type="EMBL" id="KQ976599">
    <property type="protein sequence ID" value="KYM79508.1"/>
    <property type="molecule type" value="Genomic_DNA"/>
</dbReference>
<reference evidence="4 5" key="1">
    <citation type="submission" date="2015-09" db="EMBL/GenBank/DDBJ databases">
        <title>Atta colombica WGS genome.</title>
        <authorList>
            <person name="Nygaard S."/>
            <person name="Hu H."/>
            <person name="Boomsma J."/>
            <person name="Zhang G."/>
        </authorList>
    </citation>
    <scope>NUCLEOTIDE SEQUENCE [LARGE SCALE GENOMIC DNA]</scope>
    <source>
        <strain evidence="4">Treedump-2</strain>
        <tissue evidence="4">Whole body</tissue>
    </source>
</reference>
<dbReference type="AlphaFoldDB" id="A0A151I1S8"/>